<dbReference type="EMBL" id="BGPR01000874">
    <property type="protein sequence ID" value="GBM38632.1"/>
    <property type="molecule type" value="Genomic_DNA"/>
</dbReference>
<reference evidence="1 2" key="1">
    <citation type="journal article" date="2019" name="Sci. Rep.">
        <title>Orb-weaving spider Araneus ventricosus genome elucidates the spidroin gene catalogue.</title>
        <authorList>
            <person name="Kono N."/>
            <person name="Nakamura H."/>
            <person name="Ohtoshi R."/>
            <person name="Moran D.A.P."/>
            <person name="Shinohara A."/>
            <person name="Yoshida Y."/>
            <person name="Fujiwara M."/>
            <person name="Mori M."/>
            <person name="Tomita M."/>
            <person name="Arakawa K."/>
        </authorList>
    </citation>
    <scope>NUCLEOTIDE SEQUENCE [LARGE SCALE GENOMIC DNA]</scope>
</reference>
<gene>
    <name evidence="1" type="ORF">AVEN_37435_1</name>
</gene>
<protein>
    <submittedName>
        <fullName evidence="1">Uncharacterized protein</fullName>
    </submittedName>
</protein>
<name>A0A4Y2FBC2_ARAVE</name>
<dbReference type="AlphaFoldDB" id="A0A4Y2FBC2"/>
<keyword evidence="2" id="KW-1185">Reference proteome</keyword>
<evidence type="ECO:0000313" key="2">
    <source>
        <dbReference type="Proteomes" id="UP000499080"/>
    </source>
</evidence>
<accession>A0A4Y2FBC2</accession>
<dbReference type="Proteomes" id="UP000499080">
    <property type="component" value="Unassembled WGS sequence"/>
</dbReference>
<comment type="caution">
    <text evidence="1">The sequence shown here is derived from an EMBL/GenBank/DDBJ whole genome shotgun (WGS) entry which is preliminary data.</text>
</comment>
<organism evidence="1 2">
    <name type="scientific">Araneus ventricosus</name>
    <name type="common">Orbweaver spider</name>
    <name type="synonym">Epeira ventricosa</name>
    <dbReference type="NCBI Taxonomy" id="182803"/>
    <lineage>
        <taxon>Eukaryota</taxon>
        <taxon>Metazoa</taxon>
        <taxon>Ecdysozoa</taxon>
        <taxon>Arthropoda</taxon>
        <taxon>Chelicerata</taxon>
        <taxon>Arachnida</taxon>
        <taxon>Araneae</taxon>
        <taxon>Araneomorphae</taxon>
        <taxon>Entelegynae</taxon>
        <taxon>Araneoidea</taxon>
        <taxon>Araneidae</taxon>
        <taxon>Araneus</taxon>
    </lineage>
</organism>
<proteinExistence type="predicted"/>
<sequence length="196" mass="21775">MGPLPAFQIFSLAGSRWDHYLPSNCSALQDQDVKITCLPTVQPLQEQDGTIPAFNCSTLQDQDETPCLQLFSLQDQDGTHCLRTVQPCRIKMGQITAFQLFQPAGSRWEITLPSITASLADQDGKYLPSNCSPLQDKDETITCLQLVSLQDQDGTITCLPTCSTLQDKMDSLPAFQLFSLARSRGQLPAFQLFNLW</sequence>
<evidence type="ECO:0000313" key="1">
    <source>
        <dbReference type="EMBL" id="GBM38632.1"/>
    </source>
</evidence>